<dbReference type="PANTHER" id="PTHR43591:SF110">
    <property type="entry name" value="RHODANESE DOMAIN-CONTAINING PROTEIN"/>
    <property type="match status" value="1"/>
</dbReference>
<dbReference type="AlphaFoldDB" id="A0A1F6D6J8"/>
<gene>
    <name evidence="2" type="ORF">A3F84_08335</name>
</gene>
<name>A0A1F6D6J8_HANXR</name>
<comment type="caution">
    <text evidence="2">The sequence shown here is derived from an EMBL/GenBank/DDBJ whole genome shotgun (WGS) entry which is preliminary data.</text>
</comment>
<sequence>MSEQDAWFRRFFGEEYLLFDEHPDTPKEVAFIVEALRLTPRTRLLDLCCGYGRHAVPLAGQGFAVVGLDLSPVMLREAVRRQMADGRRKRKSRESRVHPTNDSPDRSTALSRESKAQGQTRDPRPVTRDSTGGRLRLIRGDIRHLPFVECFDAAVSLFTSIGYFDDEAENFRVLKGIAGALKPGGRVLIETVNRDAIVRHFRPVQVYRPAGMTVIEERQFDLVSGRSRVDVTVIRDGRETRLHHSIRVYAFTELEMLLMSNGLEVEGVWGDFRGGEFSWNAASLIVLAQKTHA</sequence>
<dbReference type="Gene3D" id="3.40.50.150">
    <property type="entry name" value="Vaccinia Virus protein VP39"/>
    <property type="match status" value="1"/>
</dbReference>
<evidence type="ECO:0008006" key="4">
    <source>
        <dbReference type="Google" id="ProtNLM"/>
    </source>
</evidence>
<dbReference type="EMBL" id="MFKF01000024">
    <property type="protein sequence ID" value="OGG56622.1"/>
    <property type="molecule type" value="Genomic_DNA"/>
</dbReference>
<dbReference type="Pfam" id="PF13489">
    <property type="entry name" value="Methyltransf_23"/>
    <property type="match status" value="1"/>
</dbReference>
<accession>A0A1F6D6J8</accession>
<organism evidence="2 3">
    <name type="scientific">Handelsmanbacteria sp. (strain RIFCSPLOWO2_12_FULL_64_10)</name>
    <dbReference type="NCBI Taxonomy" id="1817868"/>
    <lineage>
        <taxon>Bacteria</taxon>
        <taxon>Candidatus Handelsmaniibacteriota</taxon>
    </lineage>
</organism>
<dbReference type="CDD" id="cd02440">
    <property type="entry name" value="AdoMet_MTases"/>
    <property type="match status" value="1"/>
</dbReference>
<evidence type="ECO:0000313" key="2">
    <source>
        <dbReference type="EMBL" id="OGG56622.1"/>
    </source>
</evidence>
<protein>
    <recommendedName>
        <fullName evidence="4">Methyltransferase domain-containing protein</fullName>
    </recommendedName>
</protein>
<dbReference type="InterPro" id="IPR029063">
    <property type="entry name" value="SAM-dependent_MTases_sf"/>
</dbReference>
<dbReference type="PANTHER" id="PTHR43591">
    <property type="entry name" value="METHYLTRANSFERASE"/>
    <property type="match status" value="1"/>
</dbReference>
<feature type="compositionally biased region" description="Basic and acidic residues" evidence="1">
    <location>
        <begin position="94"/>
        <end position="105"/>
    </location>
</feature>
<reference evidence="2 3" key="1">
    <citation type="journal article" date="2016" name="Nat. Commun.">
        <title>Thousands of microbial genomes shed light on interconnected biogeochemical processes in an aquifer system.</title>
        <authorList>
            <person name="Anantharaman K."/>
            <person name="Brown C.T."/>
            <person name="Hug L.A."/>
            <person name="Sharon I."/>
            <person name="Castelle C.J."/>
            <person name="Probst A.J."/>
            <person name="Thomas B.C."/>
            <person name="Singh A."/>
            <person name="Wilkins M.J."/>
            <person name="Karaoz U."/>
            <person name="Brodie E.L."/>
            <person name="Williams K.H."/>
            <person name="Hubbard S.S."/>
            <person name="Banfield J.F."/>
        </authorList>
    </citation>
    <scope>NUCLEOTIDE SEQUENCE [LARGE SCALE GENOMIC DNA]</scope>
    <source>
        <strain evidence="3">RIFCSPLOWO2_12_FULL_64_10</strain>
    </source>
</reference>
<evidence type="ECO:0000256" key="1">
    <source>
        <dbReference type="SAM" id="MobiDB-lite"/>
    </source>
</evidence>
<proteinExistence type="predicted"/>
<feature type="compositionally biased region" description="Polar residues" evidence="1">
    <location>
        <begin position="106"/>
        <end position="120"/>
    </location>
</feature>
<dbReference type="Proteomes" id="UP000178606">
    <property type="component" value="Unassembled WGS sequence"/>
</dbReference>
<feature type="region of interest" description="Disordered" evidence="1">
    <location>
        <begin position="81"/>
        <end position="132"/>
    </location>
</feature>
<evidence type="ECO:0000313" key="3">
    <source>
        <dbReference type="Proteomes" id="UP000178606"/>
    </source>
</evidence>
<dbReference type="SUPFAM" id="SSF53335">
    <property type="entry name" value="S-adenosyl-L-methionine-dependent methyltransferases"/>
    <property type="match status" value="1"/>
</dbReference>